<sequence>MNSELAVTLYFENAAGRLLEDPAGFLRAHWSTQPRQPQDTRALFTHMLAALQRHGWSRILINQVGMPPFSRDEQQWVAQQWLPRAVLKGGYRYGAVVVSPDVMVRLATAYITTNIQGLPLLYRSFERVAEAEAWLLQQPGTSQR</sequence>
<evidence type="ECO:0000313" key="1">
    <source>
        <dbReference type="EMBL" id="MCB2406460.1"/>
    </source>
</evidence>
<evidence type="ECO:0008006" key="3">
    <source>
        <dbReference type="Google" id="ProtNLM"/>
    </source>
</evidence>
<name>A0ABS8AJS8_9BACT</name>
<dbReference type="RefSeq" id="WP_226170357.1">
    <property type="nucleotide sequence ID" value="NZ_JAJADR010000001.1"/>
</dbReference>
<gene>
    <name evidence="1" type="ORF">LGH74_00590</name>
</gene>
<organism evidence="1 2">
    <name type="scientific">Hymenobacter lucidus</name>
    <dbReference type="NCBI Taxonomy" id="2880930"/>
    <lineage>
        <taxon>Bacteria</taxon>
        <taxon>Pseudomonadati</taxon>
        <taxon>Bacteroidota</taxon>
        <taxon>Cytophagia</taxon>
        <taxon>Cytophagales</taxon>
        <taxon>Hymenobacteraceae</taxon>
        <taxon>Hymenobacter</taxon>
    </lineage>
</organism>
<comment type="caution">
    <text evidence="1">The sequence shown here is derived from an EMBL/GenBank/DDBJ whole genome shotgun (WGS) entry which is preliminary data.</text>
</comment>
<keyword evidence="2" id="KW-1185">Reference proteome</keyword>
<proteinExistence type="predicted"/>
<accession>A0ABS8AJS8</accession>
<protein>
    <recommendedName>
        <fullName evidence="3">STAS/SEC14 domain-containing protein</fullName>
    </recommendedName>
</protein>
<dbReference type="EMBL" id="JAJADR010000001">
    <property type="protein sequence ID" value="MCB2406460.1"/>
    <property type="molecule type" value="Genomic_DNA"/>
</dbReference>
<evidence type="ECO:0000313" key="2">
    <source>
        <dbReference type="Proteomes" id="UP001165296"/>
    </source>
</evidence>
<reference evidence="1" key="1">
    <citation type="submission" date="2021-10" db="EMBL/GenBank/DDBJ databases">
        <authorList>
            <person name="Dean J.D."/>
            <person name="Kim M.K."/>
            <person name="Newey C.N."/>
            <person name="Stoker T.S."/>
            <person name="Thompson D.W."/>
            <person name="Grose J.H."/>
        </authorList>
    </citation>
    <scope>NUCLEOTIDE SEQUENCE</scope>
    <source>
        <strain evidence="1">BT178</strain>
    </source>
</reference>
<dbReference type="Proteomes" id="UP001165296">
    <property type="component" value="Unassembled WGS sequence"/>
</dbReference>